<evidence type="ECO:0000313" key="2">
    <source>
        <dbReference type="Proteomes" id="UP000070352"/>
    </source>
</evidence>
<protein>
    <submittedName>
        <fullName evidence="1">UDP-N-acetylmuramoylalanine--D-glutamate ligase</fullName>
    </submittedName>
</protein>
<dbReference type="GO" id="GO:0016874">
    <property type="term" value="F:ligase activity"/>
    <property type="evidence" value="ECO:0007669"/>
    <property type="project" value="UniProtKB-KW"/>
</dbReference>
<accession>A0A135L582</accession>
<dbReference type="AlphaFoldDB" id="A0A135L582"/>
<proteinExistence type="predicted"/>
<dbReference type="EMBL" id="LSKU01000001">
    <property type="protein sequence ID" value="KXG44175.1"/>
    <property type="molecule type" value="Genomic_DNA"/>
</dbReference>
<dbReference type="OrthoDB" id="1684419at2"/>
<dbReference type="RefSeq" id="WP_068725573.1">
    <property type="nucleotide sequence ID" value="NZ_LSKU01000001.1"/>
</dbReference>
<gene>
    <name evidence="1" type="ORF">U473_09310</name>
</gene>
<dbReference type="STRING" id="1413211.U473_09310"/>
<keyword evidence="1" id="KW-0436">Ligase</keyword>
<dbReference type="Proteomes" id="UP000070352">
    <property type="component" value="Unassembled WGS sequence"/>
</dbReference>
<name>A0A135L582_9BACI</name>
<dbReference type="Pfam" id="PF07293">
    <property type="entry name" value="DUF1450"/>
    <property type="match status" value="1"/>
</dbReference>
<organism evidence="1 2">
    <name type="scientific">Tepidibacillus decaturensis</name>
    <dbReference type="NCBI Taxonomy" id="1413211"/>
    <lineage>
        <taxon>Bacteria</taxon>
        <taxon>Bacillati</taxon>
        <taxon>Bacillota</taxon>
        <taxon>Bacilli</taxon>
        <taxon>Bacillales</taxon>
        <taxon>Bacillaceae</taxon>
        <taxon>Tepidibacillus</taxon>
    </lineage>
</organism>
<evidence type="ECO:0000313" key="1">
    <source>
        <dbReference type="EMBL" id="KXG44175.1"/>
    </source>
</evidence>
<dbReference type="InterPro" id="IPR009910">
    <property type="entry name" value="DUF1450"/>
</dbReference>
<sequence>MNPMIEFCTNNYVHGTDNIKQKLEDNPEYDVIEYNCLGHCERCAVTPFAAVEGEFIEADDPDDLIDLIEETIEERKAFDDLFDQL</sequence>
<comment type="caution">
    <text evidence="1">The sequence shown here is derived from an EMBL/GenBank/DDBJ whole genome shotgun (WGS) entry which is preliminary data.</text>
</comment>
<keyword evidence="2" id="KW-1185">Reference proteome</keyword>
<reference evidence="1 2" key="1">
    <citation type="submission" date="2016-02" db="EMBL/GenBank/DDBJ databases">
        <title>Draft Genome for Tepidibacillus decaturensis nov. sp. Strain Z9, an Anaerobic, Moderately Thermophilic and Heterotrophic Bacterium from Deep Subsurface of the Illinois Basin, USA.</title>
        <authorList>
            <person name="Dong Y."/>
            <person name="Chang J.Y."/>
            <person name="Sanford R."/>
            <person name="Fouke B.W."/>
        </authorList>
    </citation>
    <scope>NUCLEOTIDE SEQUENCE [LARGE SCALE GENOMIC DNA]</scope>
    <source>
        <strain evidence="1 2">Z9</strain>
    </source>
</reference>